<dbReference type="Gene3D" id="1.10.10.60">
    <property type="entry name" value="Homeodomain-like"/>
    <property type="match status" value="1"/>
</dbReference>
<evidence type="ECO:0000256" key="2">
    <source>
        <dbReference type="ARBA" id="ARBA00023125"/>
    </source>
</evidence>
<dbReference type="SMART" id="SM00342">
    <property type="entry name" value="HTH_ARAC"/>
    <property type="match status" value="1"/>
</dbReference>
<accession>E2N853</accession>
<dbReference type="GO" id="GO:0003700">
    <property type="term" value="F:DNA-binding transcription factor activity"/>
    <property type="evidence" value="ECO:0007669"/>
    <property type="project" value="InterPro"/>
</dbReference>
<dbReference type="PANTHER" id="PTHR43280:SF32">
    <property type="entry name" value="TRANSCRIPTIONAL REGULATORY PROTEIN"/>
    <property type="match status" value="1"/>
</dbReference>
<feature type="domain" description="HTH araC/xylS-type" evidence="4">
    <location>
        <begin position="192"/>
        <end position="302"/>
    </location>
</feature>
<keyword evidence="2" id="KW-0238">DNA-binding</keyword>
<dbReference type="GO" id="GO:0043565">
    <property type="term" value="F:sequence-specific DNA binding"/>
    <property type="evidence" value="ECO:0007669"/>
    <property type="project" value="InterPro"/>
</dbReference>
<evidence type="ECO:0000256" key="3">
    <source>
        <dbReference type="ARBA" id="ARBA00023163"/>
    </source>
</evidence>
<comment type="caution">
    <text evidence="5">The sequence shown here is derived from an EMBL/GenBank/DDBJ whole genome shotgun (WGS) entry which is preliminary data.</text>
</comment>
<evidence type="ECO:0000313" key="5">
    <source>
        <dbReference type="EMBL" id="EEF91911.1"/>
    </source>
</evidence>
<sequence length="305" mass="35284">MQDIMAETIPQFYKRIQRCDPKLDATYSKGKEYFNIFSRQCNFGTVQFSYRDFYKVTLIMGIGKLYYADKWILVDRPALLFSNPLVPYAWESVSEEQRGMFCIFNEQFVQSEEKNGSLANTPLFKLTGDKVFFLNGSQLMKVQNIYAQMQEEIQSGYAGTLDVLRCYLHLLIHTAMRMQDANQYESHPNASQRIAELFMELLERQFPIDYPRAALVLRTPTDYANRLSVHVNHLNKVIKETTGKTTSVLIAERIVKEAVQYLQHSNLSISEMAFGLGFESVSYFSKFFRKHTGKSPTEVRGKVTI</sequence>
<dbReference type="SUPFAM" id="SSF46689">
    <property type="entry name" value="Homeodomain-like"/>
    <property type="match status" value="1"/>
</dbReference>
<gene>
    <name evidence="5" type="ORF">BACCELL_00448</name>
</gene>
<reference evidence="5 6" key="1">
    <citation type="submission" date="2008-12" db="EMBL/GenBank/DDBJ databases">
        <authorList>
            <person name="Fulton L."/>
            <person name="Clifton S."/>
            <person name="Fulton B."/>
            <person name="Xu J."/>
            <person name="Minx P."/>
            <person name="Pepin K.H."/>
            <person name="Johnson M."/>
            <person name="Bhonagiri V."/>
            <person name="Nash W.E."/>
            <person name="Mardis E.R."/>
            <person name="Wilson R.K."/>
        </authorList>
    </citation>
    <scope>NUCLEOTIDE SEQUENCE [LARGE SCALE GENOMIC DNA]</scope>
    <source>
        <strain evidence="5 6">DSM 14838</strain>
    </source>
</reference>
<dbReference type="Pfam" id="PF12833">
    <property type="entry name" value="HTH_18"/>
    <property type="match status" value="1"/>
</dbReference>
<dbReference type="PANTHER" id="PTHR43280">
    <property type="entry name" value="ARAC-FAMILY TRANSCRIPTIONAL REGULATOR"/>
    <property type="match status" value="1"/>
</dbReference>
<protein>
    <submittedName>
        <fullName evidence="5">Transcriptional regulator, AraC family</fullName>
    </submittedName>
</protein>
<name>E2N853_9BACE</name>
<dbReference type="PRINTS" id="PR00032">
    <property type="entry name" value="HTHARAC"/>
</dbReference>
<dbReference type="InterPro" id="IPR009057">
    <property type="entry name" value="Homeodomain-like_sf"/>
</dbReference>
<keyword evidence="1" id="KW-0805">Transcription regulation</keyword>
<dbReference type="AlphaFoldDB" id="E2N853"/>
<evidence type="ECO:0000259" key="4">
    <source>
        <dbReference type="PROSITE" id="PS01124"/>
    </source>
</evidence>
<dbReference type="PROSITE" id="PS01124">
    <property type="entry name" value="HTH_ARAC_FAMILY_2"/>
    <property type="match status" value="1"/>
</dbReference>
<evidence type="ECO:0000313" key="6">
    <source>
        <dbReference type="Proteomes" id="UP000003711"/>
    </source>
</evidence>
<dbReference type="Proteomes" id="UP000003711">
    <property type="component" value="Unassembled WGS sequence"/>
</dbReference>
<proteinExistence type="predicted"/>
<reference evidence="5 6" key="2">
    <citation type="submission" date="2009-01" db="EMBL/GenBank/DDBJ databases">
        <title>Draft genome sequence of Bacteroides cellulosilyticus (DSM 14838).</title>
        <authorList>
            <person name="Sudarsanam P."/>
            <person name="Ley R."/>
            <person name="Guruge J."/>
            <person name="Turnbaugh P.J."/>
            <person name="Mahowald M."/>
            <person name="Liep D."/>
            <person name="Gordon J."/>
        </authorList>
    </citation>
    <scope>NUCLEOTIDE SEQUENCE [LARGE SCALE GENOMIC DNA]</scope>
    <source>
        <strain evidence="5 6">DSM 14838</strain>
    </source>
</reference>
<keyword evidence="3" id="KW-0804">Transcription</keyword>
<dbReference type="EMBL" id="ACCH01000038">
    <property type="protein sequence ID" value="EEF91911.1"/>
    <property type="molecule type" value="Genomic_DNA"/>
</dbReference>
<organism evidence="5 6">
    <name type="scientific">Bacteroides cellulosilyticus DSM 14838</name>
    <dbReference type="NCBI Taxonomy" id="537012"/>
    <lineage>
        <taxon>Bacteria</taxon>
        <taxon>Pseudomonadati</taxon>
        <taxon>Bacteroidota</taxon>
        <taxon>Bacteroidia</taxon>
        <taxon>Bacteroidales</taxon>
        <taxon>Bacteroidaceae</taxon>
        <taxon>Bacteroides</taxon>
    </lineage>
</organism>
<dbReference type="InterPro" id="IPR020449">
    <property type="entry name" value="Tscrpt_reg_AraC-type_HTH"/>
</dbReference>
<dbReference type="HOGENOM" id="CLU_000445_88_2_10"/>
<dbReference type="InterPro" id="IPR018060">
    <property type="entry name" value="HTH_AraC"/>
</dbReference>
<evidence type="ECO:0000256" key="1">
    <source>
        <dbReference type="ARBA" id="ARBA00023015"/>
    </source>
</evidence>